<accession>A0AAX2KQJ7</accession>
<protein>
    <submittedName>
        <fullName evidence="1">Uncharacterized protein</fullName>
    </submittedName>
</protein>
<dbReference type="EMBL" id="UGIX01000001">
    <property type="protein sequence ID" value="STP65305.1"/>
    <property type="molecule type" value="Genomic_DNA"/>
</dbReference>
<organism evidence="1 2">
    <name type="scientific">Enterococcus faecalis</name>
    <name type="common">Streptococcus faecalis</name>
    <dbReference type="NCBI Taxonomy" id="1351"/>
    <lineage>
        <taxon>Bacteria</taxon>
        <taxon>Bacillati</taxon>
        <taxon>Bacillota</taxon>
        <taxon>Bacilli</taxon>
        <taxon>Lactobacillales</taxon>
        <taxon>Enterococcaceae</taxon>
        <taxon>Enterococcus</taxon>
    </lineage>
</organism>
<evidence type="ECO:0000313" key="2">
    <source>
        <dbReference type="Proteomes" id="UP000254396"/>
    </source>
</evidence>
<sequence length="144" mass="16621">MFRTFRLKWLSELSDSSGYRNVPITLASNDPEYPFGIFRVACWGFPKPQAVRLRVRPNTPFGVALRSLRSLPPAHPRRRGRRKMRCQEVYEIDRKLYFSESFPVSFFVMVSCPCWHFTVILSPTENPACSSHFPCKTICVGACL</sequence>
<comment type="caution">
    <text evidence="1">The sequence shown here is derived from an EMBL/GenBank/DDBJ whole genome shotgun (WGS) entry which is preliminary data.</text>
</comment>
<gene>
    <name evidence="1" type="ORF">NCTC13379_01550</name>
</gene>
<name>A0AAX2KQJ7_ENTFL</name>
<evidence type="ECO:0000313" key="1">
    <source>
        <dbReference type="EMBL" id="STP65305.1"/>
    </source>
</evidence>
<dbReference type="AlphaFoldDB" id="A0AAX2KQJ7"/>
<proteinExistence type="predicted"/>
<reference evidence="1 2" key="1">
    <citation type="submission" date="2018-06" db="EMBL/GenBank/DDBJ databases">
        <authorList>
            <consortium name="Pathogen Informatics"/>
            <person name="Doyle S."/>
        </authorList>
    </citation>
    <scope>NUCLEOTIDE SEQUENCE [LARGE SCALE GENOMIC DNA]</scope>
    <source>
        <strain evidence="1 2">NCTC13379</strain>
    </source>
</reference>
<dbReference type="Proteomes" id="UP000254396">
    <property type="component" value="Unassembled WGS sequence"/>
</dbReference>